<name>A0A399ITX3_9CLOT</name>
<dbReference type="InterPro" id="IPR001509">
    <property type="entry name" value="Epimerase_deHydtase"/>
</dbReference>
<protein>
    <submittedName>
        <fullName evidence="3">NAD-dependent epimerase/dehydratase family protein</fullName>
    </submittedName>
</protein>
<accession>A0A399ITX3</accession>
<organism evidence="3 4">
    <name type="scientific">Clostridium chromiireducens</name>
    <dbReference type="NCBI Taxonomy" id="225345"/>
    <lineage>
        <taxon>Bacteria</taxon>
        <taxon>Bacillati</taxon>
        <taxon>Bacillota</taxon>
        <taxon>Clostridia</taxon>
        <taxon>Eubacteriales</taxon>
        <taxon>Clostridiaceae</taxon>
        <taxon>Clostridium</taxon>
    </lineage>
</organism>
<comment type="similarity">
    <text evidence="1">Belongs to the NAD(P)-dependent epimerase/dehydratase family.</text>
</comment>
<evidence type="ECO:0000313" key="3">
    <source>
        <dbReference type="EMBL" id="RII35759.1"/>
    </source>
</evidence>
<gene>
    <name evidence="3" type="ORF">D2A34_07320</name>
</gene>
<dbReference type="SUPFAM" id="SSF51735">
    <property type="entry name" value="NAD(P)-binding Rossmann-fold domains"/>
    <property type="match status" value="1"/>
</dbReference>
<evidence type="ECO:0000256" key="1">
    <source>
        <dbReference type="ARBA" id="ARBA00007637"/>
    </source>
</evidence>
<dbReference type="Gene3D" id="3.40.50.720">
    <property type="entry name" value="NAD(P)-binding Rossmann-like Domain"/>
    <property type="match status" value="1"/>
</dbReference>
<dbReference type="Pfam" id="PF01370">
    <property type="entry name" value="Epimerase"/>
    <property type="match status" value="1"/>
</dbReference>
<dbReference type="AlphaFoldDB" id="A0A399ITX3"/>
<evidence type="ECO:0000313" key="4">
    <source>
        <dbReference type="Proteomes" id="UP000265930"/>
    </source>
</evidence>
<proteinExistence type="inferred from homology"/>
<dbReference type="Proteomes" id="UP000265930">
    <property type="component" value="Unassembled WGS sequence"/>
</dbReference>
<dbReference type="EMBL" id="QXDJ01000002">
    <property type="protein sequence ID" value="RII35759.1"/>
    <property type="molecule type" value="Genomic_DNA"/>
</dbReference>
<feature type="domain" description="NAD-dependent epimerase/dehydratase" evidence="2">
    <location>
        <begin position="3"/>
        <end position="234"/>
    </location>
</feature>
<dbReference type="RefSeq" id="WP_119366655.1">
    <property type="nucleotide sequence ID" value="NZ_QXDJ01000002.1"/>
</dbReference>
<dbReference type="PRINTS" id="PR01713">
    <property type="entry name" value="NUCEPIMERASE"/>
</dbReference>
<comment type="caution">
    <text evidence="3">The sequence shown here is derived from an EMBL/GenBank/DDBJ whole genome shotgun (WGS) entry which is preliminary data.</text>
</comment>
<dbReference type="PANTHER" id="PTHR43000">
    <property type="entry name" value="DTDP-D-GLUCOSE 4,6-DEHYDRATASE-RELATED"/>
    <property type="match status" value="1"/>
</dbReference>
<evidence type="ECO:0000259" key="2">
    <source>
        <dbReference type="Pfam" id="PF01370"/>
    </source>
</evidence>
<sequence>MKVVVIGGAGFIGSNIVDELVNNNYEVCVIDNLSTGRIENLNDKARFYKCDITNIDALKLVFQIEEPEVVYHFAAQIDVQTSLIKPGFDANINIIGTINVLECCRKYEVKKIVYPSSAAVYGNPEYLPVDEKHPVEPISFYGISKHTPEHYIKTFCNLCDIRYTIFRYSNVYGMRQDPKGEGGVVSIFIDKFLNNKLPVIYGSGEQTRDFIYVKDIAKANLLALSKGDNKIVNISTNVPVTVNRLFQTMKDIFESDVEVIHKQSRQGDILHSYLDNTLAREFLGWNPEYDFENGIRETIEYYKKLYILNKEIEENKIYIINGIDF</sequence>
<dbReference type="InterPro" id="IPR036291">
    <property type="entry name" value="NAD(P)-bd_dom_sf"/>
</dbReference>
<reference evidence="3 4" key="1">
    <citation type="submission" date="2018-08" db="EMBL/GenBank/DDBJ databases">
        <title>Genome of Clostridium chromiireducens C1, DSM12136.</title>
        <authorList>
            <person name="Xing M."/>
            <person name="Wei Y."/>
            <person name="Ang E.L."/>
            <person name="Zhao H."/>
            <person name="Zhang Y."/>
        </authorList>
    </citation>
    <scope>NUCLEOTIDE SEQUENCE [LARGE SCALE GENOMIC DNA]</scope>
    <source>
        <strain evidence="3 4">C1</strain>
    </source>
</reference>